<comment type="caution">
    <text evidence="3">The sequence shown here is derived from an EMBL/GenBank/DDBJ whole genome shotgun (WGS) entry which is preliminary data.</text>
</comment>
<feature type="compositionally biased region" description="Polar residues" evidence="2">
    <location>
        <begin position="226"/>
        <end position="235"/>
    </location>
</feature>
<evidence type="ECO:0000313" key="4">
    <source>
        <dbReference type="Proteomes" id="UP001438707"/>
    </source>
</evidence>
<proteinExistence type="predicted"/>
<feature type="compositionally biased region" description="Polar residues" evidence="2">
    <location>
        <begin position="135"/>
        <end position="146"/>
    </location>
</feature>
<sequence length="633" mass="66423">MAGPVPRYVDSLRTQEPRTFSGRLSNPLFESEDADDAHVQLRLLQSGAPSLCQDQPATASLVPAFVRKPAAGQPVQPLGRLVNKSPGKQASEEAAARNNVDALLERMQALAQARRALVAQLQDTRQALGQRRAHSQPSTAVRSSKQLAADTENQDPAVADAAIPISAVQPSSVTIVAAMPMAESIAAKPQHNLQMRAYHAQPQHAGSKSIAQAVSSHCPGIRQEDSTTAQPSGRTRQVEEAESSSTFGHNAAPHHPQAETLSASAAGLMQQGRRLQEQPLHIVAPKYAGAQPKSTSSSMQQEHLPQGQPLYLDKSSKSIASELLSPPTPGQGTCMITSVVLDSAPHSGHFARRRPAEAEPGQHPKPCAHGCFYPPWLSGSMAPMAATPMVSATATSPATTAAKGFNPAPTADTRPEAVAQSEAPPAPPPANGASAAATLAAAAATSNATSTAAATGVASSRLSLSPEPEGHQGGGHFDIDERAQQRMKWSNVIPATGSTPRPPAEAPLMCQGSYARAAWRARIRTSRMQQQYGHDASTLRCQSSALPHQASSARQQPGLRHKTHKSSEGQGIEGLIAGHSAGGHAVHHASLEWPKPVHDCQGVRGHPSQDGRIPVISAAEVPKECPPVRPPSR</sequence>
<organism evidence="3 4">
    <name type="scientific">Apatococcus lobatus</name>
    <dbReference type="NCBI Taxonomy" id="904363"/>
    <lineage>
        <taxon>Eukaryota</taxon>
        <taxon>Viridiplantae</taxon>
        <taxon>Chlorophyta</taxon>
        <taxon>core chlorophytes</taxon>
        <taxon>Trebouxiophyceae</taxon>
        <taxon>Chlorellales</taxon>
        <taxon>Chlorellaceae</taxon>
        <taxon>Apatococcus</taxon>
    </lineage>
</organism>
<name>A0AAW1QJ63_9CHLO</name>
<feature type="region of interest" description="Disordered" evidence="2">
    <location>
        <begin position="400"/>
        <end position="434"/>
    </location>
</feature>
<dbReference type="Proteomes" id="UP001438707">
    <property type="component" value="Unassembled WGS sequence"/>
</dbReference>
<accession>A0AAW1QJ63</accession>
<evidence type="ECO:0000256" key="1">
    <source>
        <dbReference type="SAM" id="Coils"/>
    </source>
</evidence>
<feature type="compositionally biased region" description="Polar residues" evidence="2">
    <location>
        <begin position="544"/>
        <end position="555"/>
    </location>
</feature>
<feature type="compositionally biased region" description="Polar residues" evidence="2">
    <location>
        <begin position="204"/>
        <end position="215"/>
    </location>
</feature>
<feature type="coiled-coil region" evidence="1">
    <location>
        <begin position="93"/>
        <end position="127"/>
    </location>
</feature>
<feature type="region of interest" description="Disordered" evidence="2">
    <location>
        <begin position="128"/>
        <end position="155"/>
    </location>
</feature>
<dbReference type="EMBL" id="JALJOS010000037">
    <property type="protein sequence ID" value="KAK9821502.1"/>
    <property type="molecule type" value="Genomic_DNA"/>
</dbReference>
<protein>
    <submittedName>
        <fullName evidence="3">Uncharacterized protein</fullName>
    </submittedName>
</protein>
<evidence type="ECO:0000256" key="2">
    <source>
        <dbReference type="SAM" id="MobiDB-lite"/>
    </source>
</evidence>
<feature type="region of interest" description="Disordered" evidence="2">
    <location>
        <begin position="544"/>
        <end position="568"/>
    </location>
</feature>
<feature type="compositionally biased region" description="Polar residues" evidence="2">
    <location>
        <begin position="12"/>
        <end position="24"/>
    </location>
</feature>
<keyword evidence="4" id="KW-1185">Reference proteome</keyword>
<gene>
    <name evidence="3" type="ORF">WJX74_004234</name>
</gene>
<keyword evidence="1" id="KW-0175">Coiled coil</keyword>
<feature type="region of interest" description="Disordered" evidence="2">
    <location>
        <begin position="1"/>
        <end position="28"/>
    </location>
</feature>
<evidence type="ECO:0000313" key="3">
    <source>
        <dbReference type="EMBL" id="KAK9821502.1"/>
    </source>
</evidence>
<feature type="region of interest" description="Disordered" evidence="2">
    <location>
        <begin position="198"/>
        <end position="257"/>
    </location>
</feature>
<dbReference type="AlphaFoldDB" id="A0AAW1QJ63"/>
<reference evidence="3 4" key="1">
    <citation type="journal article" date="2024" name="Nat. Commun.">
        <title>Phylogenomics reveals the evolutionary origins of lichenization in chlorophyte algae.</title>
        <authorList>
            <person name="Puginier C."/>
            <person name="Libourel C."/>
            <person name="Otte J."/>
            <person name="Skaloud P."/>
            <person name="Haon M."/>
            <person name="Grisel S."/>
            <person name="Petersen M."/>
            <person name="Berrin J.G."/>
            <person name="Delaux P.M."/>
            <person name="Dal Grande F."/>
            <person name="Keller J."/>
        </authorList>
    </citation>
    <scope>NUCLEOTIDE SEQUENCE [LARGE SCALE GENOMIC DNA]</scope>
    <source>
        <strain evidence="3 4">SAG 2145</strain>
    </source>
</reference>